<keyword evidence="2" id="KW-0808">Transferase</keyword>
<evidence type="ECO:0000313" key="2">
    <source>
        <dbReference type="EMBL" id="QDU91738.1"/>
    </source>
</evidence>
<dbReference type="AlphaFoldDB" id="A0A518DJT4"/>
<reference evidence="2 3" key="1">
    <citation type="submission" date="2019-02" db="EMBL/GenBank/DDBJ databases">
        <title>Deep-cultivation of Planctomycetes and their phenomic and genomic characterization uncovers novel biology.</title>
        <authorList>
            <person name="Wiegand S."/>
            <person name="Jogler M."/>
            <person name="Boedeker C."/>
            <person name="Pinto D."/>
            <person name="Vollmers J."/>
            <person name="Rivas-Marin E."/>
            <person name="Kohn T."/>
            <person name="Peeters S.H."/>
            <person name="Heuer A."/>
            <person name="Rast P."/>
            <person name="Oberbeckmann S."/>
            <person name="Bunk B."/>
            <person name="Jeske O."/>
            <person name="Meyerdierks A."/>
            <person name="Storesund J.E."/>
            <person name="Kallscheuer N."/>
            <person name="Luecker S."/>
            <person name="Lage O.M."/>
            <person name="Pohl T."/>
            <person name="Merkel B.J."/>
            <person name="Hornburger P."/>
            <person name="Mueller R.-W."/>
            <person name="Bruemmer F."/>
            <person name="Labrenz M."/>
            <person name="Spormann A.M."/>
            <person name="Op den Camp H."/>
            <person name="Overmann J."/>
            <person name="Amann R."/>
            <person name="Jetten M.S.M."/>
            <person name="Mascher T."/>
            <person name="Medema M.H."/>
            <person name="Devos D.P."/>
            <person name="Kaster A.-K."/>
            <person name="Ovreas L."/>
            <person name="Rohde M."/>
            <person name="Galperin M.Y."/>
            <person name="Jogler C."/>
        </authorList>
    </citation>
    <scope>NUCLEOTIDE SEQUENCE [LARGE SCALE GENOMIC DNA]</scope>
    <source>
        <strain evidence="2 3">Pla175</strain>
    </source>
</reference>
<feature type="domain" description="Glycosyl transferase family 1" evidence="1">
    <location>
        <begin position="221"/>
        <end position="372"/>
    </location>
</feature>
<evidence type="ECO:0000313" key="3">
    <source>
        <dbReference type="Proteomes" id="UP000317429"/>
    </source>
</evidence>
<gene>
    <name evidence="2" type="primary">mfpsA_2</name>
    <name evidence="2" type="ORF">Pla175_51690</name>
</gene>
<dbReference type="InterPro" id="IPR001296">
    <property type="entry name" value="Glyco_trans_1"/>
</dbReference>
<name>A0A518DJT4_9BACT</name>
<dbReference type="KEGG" id="pnd:Pla175_51690"/>
<sequence length="424" mass="47029">MISKLYEVTRPLTTFIASSDPSRPTVVLVLNALPPYQAHFQKRLAEDLPEVRLVVVITHRDRERDWQAEAAQGVEYIDLSDGDPIPARARGHFSVREWRRGSKLIAVLRRLAPAAVIVGGYYDIARIRLLRWCPQAGISTYIWADSNLRGERGRAPHSIWRKRTFIRTITRPLAGCFACGSLGRAFWKFYGVPRSKVFTCPYTPDYGEIEQITPGEVSATRERYDLSESRRWLVYSGRLVSVKRVDLLIDAFASIAAERPDWSLAVAGDGELRDELQARVPQHLAERVRWLGFVNKQHEVSSIYRAADVLVLPSDYEPWALVVNEALAAGLAVVATNVVGAAQELVRDGVNGRKTPPGDAAALADALRDVTDAANIDRYKAASAAVLADWRRDFDPVDGVRRALRAAGVLPEVQTGAGPDSALQ</sequence>
<dbReference type="Pfam" id="PF00534">
    <property type="entry name" value="Glycos_transf_1"/>
    <property type="match status" value="1"/>
</dbReference>
<dbReference type="GO" id="GO:0103011">
    <property type="term" value="F:mannosylfructose-phosphate synthase activity"/>
    <property type="evidence" value="ECO:0007669"/>
    <property type="project" value="UniProtKB-EC"/>
</dbReference>
<dbReference type="PANTHER" id="PTHR12526:SF636">
    <property type="entry name" value="BLL3647 PROTEIN"/>
    <property type="match status" value="1"/>
</dbReference>
<organism evidence="2 3">
    <name type="scientific">Pirellulimonas nuda</name>
    <dbReference type="NCBI Taxonomy" id="2528009"/>
    <lineage>
        <taxon>Bacteria</taxon>
        <taxon>Pseudomonadati</taxon>
        <taxon>Planctomycetota</taxon>
        <taxon>Planctomycetia</taxon>
        <taxon>Pirellulales</taxon>
        <taxon>Lacipirellulaceae</taxon>
        <taxon>Pirellulimonas</taxon>
    </lineage>
</organism>
<dbReference type="PANTHER" id="PTHR12526">
    <property type="entry name" value="GLYCOSYLTRANSFERASE"/>
    <property type="match status" value="1"/>
</dbReference>
<dbReference type="EMBL" id="CP036291">
    <property type="protein sequence ID" value="QDU91738.1"/>
    <property type="molecule type" value="Genomic_DNA"/>
</dbReference>
<keyword evidence="3" id="KW-1185">Reference proteome</keyword>
<dbReference type="EC" id="2.4.1.246" evidence="2"/>
<dbReference type="CDD" id="cd03801">
    <property type="entry name" value="GT4_PimA-like"/>
    <property type="match status" value="1"/>
</dbReference>
<evidence type="ECO:0000259" key="1">
    <source>
        <dbReference type="Pfam" id="PF00534"/>
    </source>
</evidence>
<protein>
    <submittedName>
        <fullName evidence="2">Mannosylfructose-phosphate synthase</fullName>
        <ecNumber evidence="2">2.4.1.246</ecNumber>
    </submittedName>
</protein>
<dbReference type="OrthoDB" id="9795068at2"/>
<proteinExistence type="predicted"/>
<dbReference type="Gene3D" id="3.40.50.2000">
    <property type="entry name" value="Glycogen Phosphorylase B"/>
    <property type="match status" value="2"/>
</dbReference>
<keyword evidence="2" id="KW-0328">Glycosyltransferase</keyword>
<dbReference type="Proteomes" id="UP000317429">
    <property type="component" value="Chromosome"/>
</dbReference>
<dbReference type="SUPFAM" id="SSF53756">
    <property type="entry name" value="UDP-Glycosyltransferase/glycogen phosphorylase"/>
    <property type="match status" value="1"/>
</dbReference>
<accession>A0A518DJT4</accession>